<reference evidence="1 2" key="1">
    <citation type="journal article" date="2013" name="Genome Announc.">
        <title>Draft Genome Sequence of the Psychrophilic and Alkaliphilic Rhodonellum psychrophilum Strain GCM71T.</title>
        <authorList>
            <person name="Hauptmann A.L."/>
            <person name="Glaring M.A."/>
            <person name="Hallin P.F."/>
            <person name="Prieme A."/>
            <person name="Stougaard P."/>
        </authorList>
    </citation>
    <scope>NUCLEOTIDE SEQUENCE [LARGE SCALE GENOMIC DNA]</scope>
    <source>
        <strain evidence="1 2">GCM71</strain>
    </source>
</reference>
<organism evidence="1 2">
    <name type="scientific">Rhodonellum psychrophilum GCM71 = DSM 17998</name>
    <dbReference type="NCBI Taxonomy" id="1123057"/>
    <lineage>
        <taxon>Bacteria</taxon>
        <taxon>Pseudomonadati</taxon>
        <taxon>Bacteroidota</taxon>
        <taxon>Cytophagia</taxon>
        <taxon>Cytophagales</taxon>
        <taxon>Cytophagaceae</taxon>
        <taxon>Rhodonellum</taxon>
    </lineage>
</organism>
<dbReference type="Proteomes" id="UP000016843">
    <property type="component" value="Unassembled WGS sequence"/>
</dbReference>
<accession>U5BUJ7</accession>
<comment type="caution">
    <text evidence="1">The sequence shown here is derived from an EMBL/GenBank/DDBJ whole genome shotgun (WGS) entry which is preliminary data.</text>
</comment>
<gene>
    <name evidence="1" type="ORF">P872_09690</name>
</gene>
<evidence type="ECO:0000313" key="2">
    <source>
        <dbReference type="Proteomes" id="UP000016843"/>
    </source>
</evidence>
<evidence type="ECO:0000313" key="1">
    <source>
        <dbReference type="EMBL" id="ERM81548.1"/>
    </source>
</evidence>
<name>U5BUJ7_9BACT</name>
<sequence length="50" mass="6226">MRRARLHKSFERLFFTEVNFYKITISIKKSILYFNSLLSEWFFLQKTFSI</sequence>
<dbReference type="AlphaFoldDB" id="U5BUJ7"/>
<proteinExistence type="predicted"/>
<protein>
    <submittedName>
        <fullName evidence="1">Uncharacterized protein</fullName>
    </submittedName>
</protein>
<dbReference type="EMBL" id="AWXR01000047">
    <property type="protein sequence ID" value="ERM81548.1"/>
    <property type="molecule type" value="Genomic_DNA"/>
</dbReference>
<keyword evidence="2" id="KW-1185">Reference proteome</keyword>